<evidence type="ECO:0000313" key="1">
    <source>
        <dbReference type="EMBL" id="TWI19963.1"/>
    </source>
</evidence>
<dbReference type="RefSeq" id="WP_145328094.1">
    <property type="nucleotide sequence ID" value="NZ_VLKR01000011.1"/>
</dbReference>
<accession>A0A562MJ83</accession>
<dbReference type="AlphaFoldDB" id="A0A562MJ83"/>
<gene>
    <name evidence="1" type="ORF">IQ31_02403</name>
</gene>
<dbReference type="GO" id="GO:0016740">
    <property type="term" value="F:transferase activity"/>
    <property type="evidence" value="ECO:0007669"/>
    <property type="project" value="UniProtKB-KW"/>
</dbReference>
<dbReference type="EMBL" id="VLKR01000011">
    <property type="protein sequence ID" value="TWI19963.1"/>
    <property type="molecule type" value="Genomic_DNA"/>
</dbReference>
<reference evidence="1 2" key="1">
    <citation type="journal article" date="2015" name="Stand. Genomic Sci.">
        <title>Genomic Encyclopedia of Bacterial and Archaeal Type Strains, Phase III: the genomes of soil and plant-associated and newly described type strains.</title>
        <authorList>
            <person name="Whitman W.B."/>
            <person name="Woyke T."/>
            <person name="Klenk H.P."/>
            <person name="Zhou Y."/>
            <person name="Lilburn T.G."/>
            <person name="Beck B.J."/>
            <person name="De Vos P."/>
            <person name="Vandamme P."/>
            <person name="Eisen J.A."/>
            <person name="Garrity G."/>
            <person name="Hugenholtz P."/>
            <person name="Kyrpides N.C."/>
        </authorList>
    </citation>
    <scope>NUCLEOTIDE SEQUENCE [LARGE SCALE GENOMIC DNA]</scope>
    <source>
        <strain evidence="1 2">CGMCC 1.6855</strain>
    </source>
</reference>
<proteinExistence type="predicted"/>
<keyword evidence="1" id="KW-0808">Transferase</keyword>
<sequence>MGKKRIELWGSLPEPYGGVSVHVQRLIQALSGFDNISLLNFSKGRQIIAQSNIRHSKGFIADFLSVLLDRNVIVHLHTNRLMVLKLFSFFIKNRFLVTLHNKRFLNTIDQSKFLNTLKSALYVFSNDDEVCQILNKNNINFVKVPAFLPPIGNNQIILPEEFIEFRKRNKLIFSMSIFGFNYLSSDDYGIEKLLSILKKYRHFDFGVCLCISQPNEKDLTSFKSKLEELDLNSKVLFLINKVANGSDIWGNSDGFLRLNNTDIEGFSVKEALVLNTPVLASDVCSRPLDTLLYESSRQEDLELKFLKLLNENDQLKTQLINSDKADIINAIDIIKPIFKNILQ</sequence>
<dbReference type="SUPFAM" id="SSF53756">
    <property type="entry name" value="UDP-Glycosyltransferase/glycogen phosphorylase"/>
    <property type="match status" value="1"/>
</dbReference>
<dbReference type="OrthoDB" id="798298at2"/>
<protein>
    <submittedName>
        <fullName evidence="1">Glycosyltransferase involved in cell wall biosynthesis</fullName>
    </submittedName>
</protein>
<dbReference type="Proteomes" id="UP000315908">
    <property type="component" value="Unassembled WGS sequence"/>
</dbReference>
<evidence type="ECO:0000313" key="2">
    <source>
        <dbReference type="Proteomes" id="UP000315908"/>
    </source>
</evidence>
<organism evidence="1 2">
    <name type="scientific">Sphingobacterium siyangense</name>
    <dbReference type="NCBI Taxonomy" id="459529"/>
    <lineage>
        <taxon>Bacteria</taxon>
        <taxon>Pseudomonadati</taxon>
        <taxon>Bacteroidota</taxon>
        <taxon>Sphingobacteriia</taxon>
        <taxon>Sphingobacteriales</taxon>
        <taxon>Sphingobacteriaceae</taxon>
        <taxon>Sphingobacterium</taxon>
    </lineage>
</organism>
<dbReference type="Gene3D" id="3.40.50.2000">
    <property type="entry name" value="Glycogen Phosphorylase B"/>
    <property type="match status" value="2"/>
</dbReference>
<name>A0A562MJ83_9SPHI</name>
<comment type="caution">
    <text evidence="1">The sequence shown here is derived from an EMBL/GenBank/DDBJ whole genome shotgun (WGS) entry which is preliminary data.</text>
</comment>